<dbReference type="AlphaFoldDB" id="A0A1K2HVK0"/>
<reference evidence="2 3" key="1">
    <citation type="submission" date="2016-11" db="EMBL/GenBank/DDBJ databases">
        <authorList>
            <person name="Jaros S."/>
            <person name="Januszkiewicz K."/>
            <person name="Wedrychowicz H."/>
        </authorList>
    </citation>
    <scope>NUCLEOTIDE SEQUENCE [LARGE SCALE GENOMIC DNA]</scope>
    <source>
        <strain evidence="2 3">ATCC 23634</strain>
    </source>
</reference>
<dbReference type="InterPro" id="IPR051531">
    <property type="entry name" value="N-acetyltransferase"/>
</dbReference>
<dbReference type="InterPro" id="IPR000182">
    <property type="entry name" value="GNAT_dom"/>
</dbReference>
<dbReference type="PROSITE" id="PS51186">
    <property type="entry name" value="GNAT"/>
    <property type="match status" value="1"/>
</dbReference>
<feature type="domain" description="N-acetyltransferase" evidence="1">
    <location>
        <begin position="8"/>
        <end position="167"/>
    </location>
</feature>
<evidence type="ECO:0000313" key="2">
    <source>
        <dbReference type="EMBL" id="SFZ82799.1"/>
    </source>
</evidence>
<dbReference type="Proteomes" id="UP000183447">
    <property type="component" value="Unassembled WGS sequence"/>
</dbReference>
<dbReference type="STRING" id="665118.SAMN02983003_1283"/>
<dbReference type="PANTHER" id="PTHR43792:SF1">
    <property type="entry name" value="N-ACETYLTRANSFERASE DOMAIN-CONTAINING PROTEIN"/>
    <property type="match status" value="1"/>
</dbReference>
<organism evidence="2 3">
    <name type="scientific">Devosia enhydra</name>
    <dbReference type="NCBI Taxonomy" id="665118"/>
    <lineage>
        <taxon>Bacteria</taxon>
        <taxon>Pseudomonadati</taxon>
        <taxon>Pseudomonadota</taxon>
        <taxon>Alphaproteobacteria</taxon>
        <taxon>Hyphomicrobiales</taxon>
        <taxon>Devosiaceae</taxon>
        <taxon>Devosia</taxon>
    </lineage>
</organism>
<evidence type="ECO:0000259" key="1">
    <source>
        <dbReference type="PROSITE" id="PS51186"/>
    </source>
</evidence>
<name>A0A1K2HVK0_9HYPH</name>
<dbReference type="Pfam" id="PF13302">
    <property type="entry name" value="Acetyltransf_3"/>
    <property type="match status" value="1"/>
</dbReference>
<dbReference type="GO" id="GO:0016747">
    <property type="term" value="F:acyltransferase activity, transferring groups other than amino-acyl groups"/>
    <property type="evidence" value="ECO:0007669"/>
    <property type="project" value="InterPro"/>
</dbReference>
<dbReference type="EMBL" id="FPKU01000001">
    <property type="protein sequence ID" value="SFZ82799.1"/>
    <property type="molecule type" value="Genomic_DNA"/>
</dbReference>
<accession>A0A1K2HVK0</accession>
<dbReference type="SUPFAM" id="SSF55729">
    <property type="entry name" value="Acyl-CoA N-acyltransferases (Nat)"/>
    <property type="match status" value="1"/>
</dbReference>
<dbReference type="InterPro" id="IPR016181">
    <property type="entry name" value="Acyl_CoA_acyltransferase"/>
</dbReference>
<dbReference type="PANTHER" id="PTHR43792">
    <property type="entry name" value="GNAT FAMILY, PUTATIVE (AFU_ORTHOLOGUE AFUA_3G00765)-RELATED-RELATED"/>
    <property type="match status" value="1"/>
</dbReference>
<protein>
    <submittedName>
        <fullName evidence="2">Protein N-acetyltransferase, RimJ/RimL family</fullName>
    </submittedName>
</protein>
<sequence>MILETDHLLLRPWREEDRAPFARMVGDPVVMRFYTRTRSRADADLWIDKMRQGLDEGTSHFLAAEQKSDGAFVGLIGTAAITHALPGNPHTEIGWIIDKPFWGKGFAPEGARAHLHHAWYELGRDEVVAFTYRGNLPSQKVMEKIGMSRDLQGDFDHPAIAPSHPIRPHVLYRAARPA</sequence>
<evidence type="ECO:0000313" key="3">
    <source>
        <dbReference type="Proteomes" id="UP000183447"/>
    </source>
</evidence>
<dbReference type="RefSeq" id="WP_072339990.1">
    <property type="nucleotide sequence ID" value="NZ_FPKU01000001.1"/>
</dbReference>
<dbReference type="Gene3D" id="3.40.630.30">
    <property type="match status" value="1"/>
</dbReference>
<keyword evidence="3" id="KW-1185">Reference proteome</keyword>
<proteinExistence type="predicted"/>
<gene>
    <name evidence="2" type="ORF">SAMN02983003_1283</name>
</gene>
<keyword evidence="2" id="KW-0808">Transferase</keyword>
<dbReference type="OrthoDB" id="6293260at2"/>